<feature type="region of interest" description="Disordered" evidence="1">
    <location>
        <begin position="57"/>
        <end position="78"/>
    </location>
</feature>
<dbReference type="Proteomes" id="UP001291623">
    <property type="component" value="Unassembled WGS sequence"/>
</dbReference>
<evidence type="ECO:0000313" key="3">
    <source>
        <dbReference type="Proteomes" id="UP001291623"/>
    </source>
</evidence>
<accession>A0AAE1VL91</accession>
<reference evidence="2" key="1">
    <citation type="submission" date="2023-12" db="EMBL/GenBank/DDBJ databases">
        <title>Genome assembly of Anisodus tanguticus.</title>
        <authorList>
            <person name="Wang Y.-J."/>
        </authorList>
    </citation>
    <scope>NUCLEOTIDE SEQUENCE</scope>
    <source>
        <strain evidence="2">KB-2021</strain>
        <tissue evidence="2">Leaf</tissue>
    </source>
</reference>
<organism evidence="2 3">
    <name type="scientific">Anisodus tanguticus</name>
    <dbReference type="NCBI Taxonomy" id="243964"/>
    <lineage>
        <taxon>Eukaryota</taxon>
        <taxon>Viridiplantae</taxon>
        <taxon>Streptophyta</taxon>
        <taxon>Embryophyta</taxon>
        <taxon>Tracheophyta</taxon>
        <taxon>Spermatophyta</taxon>
        <taxon>Magnoliopsida</taxon>
        <taxon>eudicotyledons</taxon>
        <taxon>Gunneridae</taxon>
        <taxon>Pentapetalae</taxon>
        <taxon>asterids</taxon>
        <taxon>lamiids</taxon>
        <taxon>Solanales</taxon>
        <taxon>Solanaceae</taxon>
        <taxon>Solanoideae</taxon>
        <taxon>Hyoscyameae</taxon>
        <taxon>Anisodus</taxon>
    </lineage>
</organism>
<name>A0AAE1VL91_9SOLA</name>
<evidence type="ECO:0000256" key="1">
    <source>
        <dbReference type="SAM" id="MobiDB-lite"/>
    </source>
</evidence>
<gene>
    <name evidence="2" type="ORF">RND71_016347</name>
</gene>
<keyword evidence="3" id="KW-1185">Reference proteome</keyword>
<dbReference type="AlphaFoldDB" id="A0AAE1VL91"/>
<proteinExistence type="predicted"/>
<protein>
    <submittedName>
        <fullName evidence="2">Uncharacterized protein</fullName>
    </submittedName>
</protein>
<evidence type="ECO:0000313" key="2">
    <source>
        <dbReference type="EMBL" id="KAK4364989.1"/>
    </source>
</evidence>
<sequence>MEVAASAKESAESFENEAKEFLEKAQRLDDVVERSGRHSIREELQTQLDKARDVKNKVNQLNTDMEKSRSVRAGCISK</sequence>
<dbReference type="EMBL" id="JAVYJV010000008">
    <property type="protein sequence ID" value="KAK4364989.1"/>
    <property type="molecule type" value="Genomic_DNA"/>
</dbReference>
<comment type="caution">
    <text evidence="2">The sequence shown here is derived from an EMBL/GenBank/DDBJ whole genome shotgun (WGS) entry which is preliminary data.</text>
</comment>